<sequence length="67" mass="7693">MVEERFTLEAFANSGMISEEVMLCLTEILRIEFQRRWKYIYKNGGNKVELQLLGNSDGGFILCSGKD</sequence>
<gene>
    <name evidence="1" type="ORF">V1477_000672</name>
</gene>
<evidence type="ECO:0000313" key="1">
    <source>
        <dbReference type="EMBL" id="KAL2751514.1"/>
    </source>
</evidence>
<accession>A0ABD2D3C6</accession>
<dbReference type="Proteomes" id="UP001607303">
    <property type="component" value="Unassembled WGS sequence"/>
</dbReference>
<reference evidence="1 2" key="1">
    <citation type="journal article" date="2024" name="Ann. Entomol. Soc. Am.">
        <title>Genomic analyses of the southern and eastern yellowjacket wasps (Hymenoptera: Vespidae) reveal evolutionary signatures of social life.</title>
        <authorList>
            <person name="Catto M.A."/>
            <person name="Caine P.B."/>
            <person name="Orr S.E."/>
            <person name="Hunt B.G."/>
            <person name="Goodisman M.A.D."/>
        </authorList>
    </citation>
    <scope>NUCLEOTIDE SEQUENCE [LARGE SCALE GENOMIC DNA]</scope>
    <source>
        <strain evidence="1">232</strain>
        <tissue evidence="1">Head and thorax</tissue>
    </source>
</reference>
<dbReference type="AlphaFoldDB" id="A0ABD2D3C6"/>
<protein>
    <submittedName>
        <fullName evidence="1">Uncharacterized protein</fullName>
    </submittedName>
</protein>
<dbReference type="EMBL" id="JAYRBN010000007">
    <property type="protein sequence ID" value="KAL2751514.1"/>
    <property type="molecule type" value="Genomic_DNA"/>
</dbReference>
<keyword evidence="2" id="KW-1185">Reference proteome</keyword>
<organism evidence="1 2">
    <name type="scientific">Vespula maculifrons</name>
    <name type="common">Eastern yellow jacket</name>
    <name type="synonym">Wasp</name>
    <dbReference type="NCBI Taxonomy" id="7453"/>
    <lineage>
        <taxon>Eukaryota</taxon>
        <taxon>Metazoa</taxon>
        <taxon>Ecdysozoa</taxon>
        <taxon>Arthropoda</taxon>
        <taxon>Hexapoda</taxon>
        <taxon>Insecta</taxon>
        <taxon>Pterygota</taxon>
        <taxon>Neoptera</taxon>
        <taxon>Endopterygota</taxon>
        <taxon>Hymenoptera</taxon>
        <taxon>Apocrita</taxon>
        <taxon>Aculeata</taxon>
        <taxon>Vespoidea</taxon>
        <taxon>Vespidae</taxon>
        <taxon>Vespinae</taxon>
        <taxon>Vespula</taxon>
    </lineage>
</organism>
<proteinExistence type="predicted"/>
<evidence type="ECO:0000313" key="2">
    <source>
        <dbReference type="Proteomes" id="UP001607303"/>
    </source>
</evidence>
<name>A0ABD2D3C6_VESMC</name>
<comment type="caution">
    <text evidence="1">The sequence shown here is derived from an EMBL/GenBank/DDBJ whole genome shotgun (WGS) entry which is preliminary data.</text>
</comment>